<dbReference type="GO" id="GO:0044550">
    <property type="term" value="P:secondary metabolite biosynthetic process"/>
    <property type="evidence" value="ECO:0007669"/>
    <property type="project" value="TreeGrafter"/>
</dbReference>
<evidence type="ECO:0000256" key="3">
    <source>
        <dbReference type="ARBA" id="ARBA00022598"/>
    </source>
</evidence>
<dbReference type="GO" id="GO:0005737">
    <property type="term" value="C:cytoplasm"/>
    <property type="evidence" value="ECO:0007669"/>
    <property type="project" value="TreeGrafter"/>
</dbReference>
<dbReference type="Gene3D" id="3.30.300.30">
    <property type="match status" value="4"/>
</dbReference>
<dbReference type="SUPFAM" id="SSF52777">
    <property type="entry name" value="CoA-dependent acyltransferases"/>
    <property type="match status" value="9"/>
</dbReference>
<evidence type="ECO:0000313" key="5">
    <source>
        <dbReference type="EMBL" id="CZS89440.1"/>
    </source>
</evidence>
<evidence type="ECO:0000259" key="4">
    <source>
        <dbReference type="PROSITE" id="PS50075"/>
    </source>
</evidence>
<comment type="caution">
    <text evidence="5">The sequence shown here is derived from an EMBL/GenBank/DDBJ whole genome shotgun (WGS) entry which is preliminary data.</text>
</comment>
<feature type="domain" description="Carrier" evidence="4">
    <location>
        <begin position="1914"/>
        <end position="1990"/>
    </location>
</feature>
<dbReference type="FunFam" id="3.40.50.980:FF:000001">
    <property type="entry name" value="Non-ribosomal peptide synthetase"/>
    <property type="match status" value="2"/>
</dbReference>
<dbReference type="STRING" id="914237.A0A1E1JUT2"/>
<dbReference type="Pfam" id="PF00501">
    <property type="entry name" value="AMP-binding"/>
    <property type="match status" value="4"/>
</dbReference>
<dbReference type="FunFam" id="3.30.559.30:FF:000003">
    <property type="entry name" value="Nonribosomal peptide synthase SidD"/>
    <property type="match status" value="1"/>
</dbReference>
<reference evidence="6" key="1">
    <citation type="submission" date="2016-03" db="EMBL/GenBank/DDBJ databases">
        <authorList>
            <person name="Ploux O."/>
        </authorList>
    </citation>
    <scope>NUCLEOTIDE SEQUENCE [LARGE SCALE GENOMIC DNA]</scope>
    <source>
        <strain evidence="6">UK7</strain>
    </source>
</reference>
<dbReference type="CDD" id="cd19542">
    <property type="entry name" value="CT_NRPS-like"/>
    <property type="match status" value="2"/>
</dbReference>
<dbReference type="InterPro" id="IPR020845">
    <property type="entry name" value="AMP-binding_CS"/>
</dbReference>
<dbReference type="FunFam" id="3.30.559.30:FF:000005">
    <property type="entry name" value="Nonribosomal peptide synthase Pes1"/>
    <property type="match status" value="1"/>
</dbReference>
<keyword evidence="3" id="KW-0436">Ligase</keyword>
<dbReference type="SMART" id="SM00823">
    <property type="entry name" value="PKS_PP"/>
    <property type="match status" value="2"/>
</dbReference>
<dbReference type="InterPro" id="IPR045851">
    <property type="entry name" value="AMP-bd_C_sf"/>
</dbReference>
<dbReference type="SUPFAM" id="SSF56801">
    <property type="entry name" value="Acetyl-CoA synthetase-like"/>
    <property type="match status" value="4"/>
</dbReference>
<sequence>MQQITSDLEYWSTRLRDKEQCLFPILNDGAEAKSSKPRFIETRAPSLSQLESFCTDNELRYSTVFQTAWGLVVRSYTGSDEVCFGYSEGSSDSIPCILSIQRESNLEHVLHSTNSTFVRDSLRKNSRLQDIESALRLGESGLFNTEICCRREDLSAHISGHNEGMNGTSELGMETVAGDLKSDRDELVSLMIKLEINLRADAIQIRLWYQQSSLSDGQARNVASAFEMALSCVLKGSHRSIADQSLFSQHHAAQVKQWNQLDLELLDLTFHEAISHGARLNPDAIAIDAWDETWTYQEMEDLSSCLARHLVVVGVLSGMKVPVVFEKSGWWVIAFLAVLKAGGAFVPVDTTQPVLRLKEIMGDLKPKILLASSQCSELLADSAEITVVVSRHSMEEISRKIDSSIHLPIVSSKSEAYVMYTSGSTGKPKGAIMNHGNYLSGLYTIIEGTSLGPGSRVLQSASYAWTPCIIETLGGLWSGACICIPTEAKKQNALTQVFNDMRITWAFLSPSIIKTIKRKSVRYLKALILAGEPVSQEIVSEWSSEKTKVWIYWAATEAANIARPGPFTQDPYDVQNLGRCKAICRVAEAGNPEKQVPIGSIGEIIVHAPWLAKEYLNDKENTAEKFLDRPGWLEAPSSYGSRWYRVGDLVRQNADGTLVLAGRVDSMVKVRGQRFDMSEVERNLGADPRVRNSLPIMTKTGLCKHRLVAVVALHDFATDASDSGVFTLLTGPELQAAALWVSEFQRSLALRIPSFMIPSMYIMLKQLPLTISGKIDRMSIKHFVENMDVDTFENVSSLGISPEAPETEMERRLQQLWSEVLDLPIEKVGRNQSFISLGGDSILAMVVGARCLDNDISLRVQDILKYGTIAELALRTTIKTRDQDHITTSQRQHGLIHNSIVEKLPQVGVSRTTDIEDAYPTGPMQQGILLSKARFSGDYNTSTIYEVMPKGNGAELDAEMLMSAWQQVVNCHSVLRTFFVENLSQTGSFDQVVLRTWDVKKSTDIQRNITAGSEEDVIRTFNKHPAPRYIDKQPPHHLTIFKTTSKRLFCRLNAEHTLIDGMSMAIIVRDIISAYDGFWNSQELYLYSTYIDMLEQFVCTIDDDKYWKSYLDGIYPCLLPNLSYSLSRDPPKIGSCAIAVEIKNPQHLLKFCQSQEMTVSALFRTVWGLILRTYSGSHEVAFGYITSGRDLPLAGIGEIVGTFINMLVCRMNLQESSMVKDVIAKAQTDYQNSLPHQHASLAQIKHVLGLSQGQQLFNTSMTVLKQVPLKTSDNPSIYLRNMHQWYPTEYDMDVQCWVSSSNVKVDLWYKSQMVSNEHAQNIASTFSKALEAITDDPDQRVGQLDLFSDHHRSQVWSWNGSYPHAVEMCLHDIVSAQATKRPHELAIVSWEREMTFYELDVYSTQLAHLLVSLGVAPEVRVLLCFEKSALAIVAMLAVLKAGGVCVSIDASHPVQRLQRIIKDTQPVCCLISILNQSLFSDESMQGVVQHVVAVDQALFDSTLLVQKKSENPCVSVRPTDAAFILFTSGSTGTPKGMVHTHSTIASALDHLGIALGIGTGSRTLQFSAYVFDISITEIFMSLTKGGVLCIPSEEERMNDLESAIYRMGANWAHLTPTVASLLDADRIPSLKAVSLAGEPIKKVNITTLAPRLKLINLYGPAEAALVTTLRAGLVKDDRTDNIGKAVGLLVWIVDPLNADRLQPVGAVGELFLEGPNVAREYLRDREKTLASFIENPAWLKEKKTIPPRRFYKSGDLGRYNGDGSIQILGRIDTQIKLHGQRVELGEIEYQIKVGLSSHNLVNMAVVYAKSVEHPGGGLLAAFLEFKQRSTHVNKDGLMLQIPQNMRKILVHLKTHLTDTLPSYMVPSIYCPMNAMPLLTTGKIDRGRLSRIVQGLAFNQVALYSLAEFQAGKLMPRTKMERMLQKLWGKSLAIDLKSIGINDNFFRLGADSVVAMKLAAAGRDNGITVTVANIFKSPKLSDMAMVANPFSERFLYELETRHGIQKTSVQHVYPATPLQEGLLALSNRQPESYMVQHVLSLNSDIDTSKFRECWENVVSQNAILRTRIFHVGTMCSLQVVLKESVCWQTGASLGEYLEQDKTSPMGVGEPLSRFAMLESGKDIRHFVWTAHHSVFDQYSVSSILREVSAAYESMTEGQRQLESSDVTSFQAFSEFIFHMDVTGAETYWREQFSEIAFSPYPKLPAGHIPMANAVLDYSISFGDRGPPETSIPNIIRGAWALLLAKYSDTPELVVFGMSLDGRGESASMSGIDSLVAPVFATVPLKVSVDETATVERFISDLESQMEKMKQWQNFGLQNIRDLSLDAAKACDFQTLLAIHSHSTTLGPLRTSPMDFSFTTYESPSNYLLLLECQVSATGIEIKAQYDPKVTSATQIQTMLQQLEHVVYQLSQKTSGSKCLENIEYCSPQDIELISAWNEVLPVPIQMCVHDVISSHASRNAMNAAICSWDENMTYKELDNLSSNLSHYLVTYFDIGPESLVPLCFAKSAWAVVAMVAVLKAGGGYVPMDPSHPAFRLQEIVDATKSSVVLCSPHHEGLSRSLAERAFSVSRKTFDMCRQNHTTACNDVQPDNTCYVIFTSGSTGKPKGVNMTHRGFATAATAHGKRVNLNAESRVIHFSSYAFEACILEILTTLFNGGCVCVAPETERLEEIAKTMRELRVNWAFFTPSFVRTISPAEVPDLKTLVLGGEALGTDNIDVWVDRVNLINGYGPSETCVFSVINENIRRDTTPDMIGSAVGGACWIVDPENHSKLAPLGAVGELLLEGPTLARGYLDDPEKTNKVFIDNSSLWSSIRASSQNGTLNGSFSVETPNGRNSNGHSFTDVSKSNGHDSDRIARMYKTGDLVRYDVSGVANGAIRFVGRKDTQVKVRGQRMELGDIEHHMQRSLGGIRQVAVEQVSLPGRKSRHLVAYFSLNGQDIPSKASPDGRLTLEMTPSLKELIVVAEEILAEKLPVYMIPTLYVPLVRMPLLPSGKTDRRELRQISLNFSQKEIEQYSLAESEKRLPGTEVEKTLAQVWRKILRLSDQTIIGLDDSFFRLGGDSISAMHLATLARDFGISLTVAKIFQNTRLEDMAAAAANTSEILEDGIEPFSLLAKSEDVDTTLKKLYRRYQIPQGKIEDIFPTSALQEGLFLLSIKQPGSYMSQITLTLRPDVDIEHFKSTWQRTAERNSILRTRIAHTGSQSIQFTVDEQINWCHGSNLNEYLLIDKRHQMDHGHPLVRYAIISEEDDRHFVMTAHHSLYDGWSLMLIMEDFSHLYRNAYVKAASPPYANFIKYLMTSDTEASKSFWQSQFSGKSLSSFPEPRPAAQAPVETQISQYTDIRRPSGSEITLSTVIRAAWALVVARYADSEDVFFGTISAGRNAPLPNIERMTGPLIATIPICVSIDGNETVEQFLQRVQHQATDMIPFEHTGLQKIKSFSEVAETVCNFQNLLVIQPEGSEDMRSDVWKEKVLFAKGEMVTMTYALIVECRLYSDKIRITAQYRENVTPGRQIQRMMDQFEHVLKQLNNITSTRGLVKDVEICSKKDRSEVLEWNQAVQYPAVDDCVHHIIERQAALTPRSAAVESWDASFSYDILNRAATTLALHLRNLGVGPNVFVPLCFDKSAWTIVAILAVLKAGGAYLSLDPNHPKSRKELIIRDLSAKVILTSSQYQDEFESPGFTVLSVDQSTIENLPTISKTENFSGKPTDAAFVVFTSGSTGVPKGIVMEHGAFVSSAKEHSKALNINSDSRVLQFAAYTYDVSMGEILTTLMQGGCVCVPSEEQRMGNLAAAINTMKVNWSFLTPTVAGFLRPSEVPGLKVLVLGGEHCTDQNIEVWSEHVNLINSYGPAECAIWCCRAPNLALQANPASLGSPIGATLWITDAKDPDILAPTGCVGELLIEGPTLAREYLNDPKKTAAAFIKNPKWSLDGSGRDRRFYRSGDLVRYGPSGEILFVGRRDTQVKIHGQRIELGEIEQSLMKCSPTECFPVVDVLHFAESKRDAILAAFIHMKATSSVTEQQTILMDSAISELLGKIRSELEQILPRHMVPTAFIPIHNLPLTAGGKVDRKALRAIGQSLTVDQIHPYLLSGQDNIRAPSTDVQKKLQGLWSKVLNIAPELMGIDSNFLRLGGDSVAAMRLSASARDDGLLLTIRSIFMSPRLVNMAKTVESMPSKEVELVRYKPFSTLRVSEVSKFVDTIIRPRLPKEGGEIEDVLEATDYQRWTQGCGQLKTRGYNNYFIFDFKGQIDLVKLRNACRKLLEHHPVLRTTFVPHKDKLYQVVMTSAVPEFVTYNSDGSPNNESAILDRDMERSVHFGDPIVRFLWINQGQKENRLMIRISHSLYDGISLPIIVRDLKAAYAGENFTSSSPYHQFISGLHTTHNSTSESFWRVLLHGSAMTQIVDHKQPSYKNAVNKSLKRIVAAPDMKSTGITFASIVKAAWSMVLAKFSGTSDVSFGQITTGRSAAIDGIDEIVGPCMNLVPVRVKLDSAATFDELLLNVQAQHLDMLPHETFGLQQIIDKCTTWPKWTRFSSILQHTNFNVGMNAMDMWGDVEMRLGNFTPDHDVSDIWIWTGPAGDNFYIDFTYSSNTLPNGIAQEMLDSLCENITKLSGDLATSLRSSLANDQPQLPLPLPDEIVPSSIGSSPSAEKLAIVQATWSRIFGDENDVLPAGATNSTPFFDLRGDLLAAAQICEDFAMQGFCMSVEEVIDNPNMLLQAAFLSA</sequence>
<gene>
    <name evidence="5" type="primary">NRPS2</name>
    <name evidence="5" type="ORF">RCO7_12009</name>
</gene>
<dbReference type="GO" id="GO:0031177">
    <property type="term" value="F:phosphopantetheine binding"/>
    <property type="evidence" value="ECO:0007669"/>
    <property type="project" value="InterPro"/>
</dbReference>
<dbReference type="PROSITE" id="PS00012">
    <property type="entry name" value="PHOSPHOPANTETHEINE"/>
    <property type="match status" value="2"/>
</dbReference>
<dbReference type="Gene3D" id="1.10.1200.10">
    <property type="entry name" value="ACP-like"/>
    <property type="match status" value="4"/>
</dbReference>
<dbReference type="InterPro" id="IPR042099">
    <property type="entry name" value="ANL_N_sf"/>
</dbReference>
<feature type="domain" description="Carrier" evidence="4">
    <location>
        <begin position="3023"/>
        <end position="3100"/>
    </location>
</feature>
<keyword evidence="2" id="KW-0597">Phosphoprotein</keyword>
<evidence type="ECO:0000256" key="1">
    <source>
        <dbReference type="ARBA" id="ARBA00022450"/>
    </source>
</evidence>
<dbReference type="InterPro" id="IPR036736">
    <property type="entry name" value="ACP-like_sf"/>
</dbReference>
<evidence type="ECO:0000256" key="2">
    <source>
        <dbReference type="ARBA" id="ARBA00022553"/>
    </source>
</evidence>
<dbReference type="EMBL" id="FJUW01000003">
    <property type="protein sequence ID" value="CZS89440.1"/>
    <property type="molecule type" value="Genomic_DNA"/>
</dbReference>
<dbReference type="InterPro" id="IPR006162">
    <property type="entry name" value="Ppantetheine_attach_site"/>
</dbReference>
<feature type="domain" description="Carrier" evidence="4">
    <location>
        <begin position="4097"/>
        <end position="4173"/>
    </location>
</feature>
<dbReference type="CDD" id="cd05918">
    <property type="entry name" value="A_NRPS_SidN3_like"/>
    <property type="match status" value="4"/>
</dbReference>
<feature type="domain" description="Carrier" evidence="4">
    <location>
        <begin position="804"/>
        <end position="880"/>
    </location>
</feature>
<dbReference type="FunFam" id="1.10.1200.10:FF:000005">
    <property type="entry name" value="Nonribosomal peptide synthetase 1"/>
    <property type="match status" value="3"/>
</dbReference>
<dbReference type="InterPro" id="IPR001242">
    <property type="entry name" value="Condensation_dom"/>
</dbReference>
<dbReference type="PROSITE" id="PS00455">
    <property type="entry name" value="AMP_BINDING"/>
    <property type="match status" value="4"/>
</dbReference>
<dbReference type="Gene3D" id="3.30.559.10">
    <property type="entry name" value="Chloramphenicol acetyltransferase-like domain"/>
    <property type="match status" value="4"/>
</dbReference>
<dbReference type="NCBIfam" id="NF003417">
    <property type="entry name" value="PRK04813.1"/>
    <property type="match status" value="5"/>
</dbReference>
<dbReference type="FunFam" id="3.30.300.30:FF:000015">
    <property type="entry name" value="Nonribosomal peptide synthase SidD"/>
    <property type="match status" value="4"/>
</dbReference>
<evidence type="ECO:0000313" key="6">
    <source>
        <dbReference type="Proteomes" id="UP000178129"/>
    </source>
</evidence>
<dbReference type="CDD" id="cd19545">
    <property type="entry name" value="FUM14_C_NRPS-like"/>
    <property type="match status" value="2"/>
</dbReference>
<dbReference type="GO" id="GO:0043041">
    <property type="term" value="P:amino acid activation for nonribosomal peptide biosynthetic process"/>
    <property type="evidence" value="ECO:0007669"/>
    <property type="project" value="TreeGrafter"/>
</dbReference>
<dbReference type="InParanoid" id="A0A1E1JUT2"/>
<dbReference type="PANTHER" id="PTHR45527">
    <property type="entry name" value="NONRIBOSOMAL PEPTIDE SYNTHETASE"/>
    <property type="match status" value="1"/>
</dbReference>
<dbReference type="PANTHER" id="PTHR45527:SF16">
    <property type="entry name" value="NONRIBOSOMAL PEPTIDE SYNTHASE ATNA-RELATED"/>
    <property type="match status" value="1"/>
</dbReference>
<accession>A0A1E1JUT2</accession>
<dbReference type="PROSITE" id="PS50075">
    <property type="entry name" value="CARRIER"/>
    <property type="match status" value="4"/>
</dbReference>
<name>A0A1E1JUT2_9HELO</name>
<dbReference type="FunFam" id="3.40.50.12780:FF:000014">
    <property type="entry name" value="Nonribosomal peptide synthetase 1"/>
    <property type="match status" value="3"/>
</dbReference>
<dbReference type="InterPro" id="IPR000873">
    <property type="entry name" value="AMP-dep_synth/lig_dom"/>
</dbReference>
<dbReference type="GO" id="GO:0016874">
    <property type="term" value="F:ligase activity"/>
    <property type="evidence" value="ECO:0007669"/>
    <property type="project" value="UniProtKB-KW"/>
</dbReference>
<keyword evidence="1" id="KW-0596">Phosphopantetheine</keyword>
<protein>
    <recommendedName>
        <fullName evidence="4">Carrier domain-containing protein</fullName>
    </recommendedName>
</protein>
<dbReference type="InterPro" id="IPR010071">
    <property type="entry name" value="AA_adenyl_dom"/>
</dbReference>
<dbReference type="InterPro" id="IPR020806">
    <property type="entry name" value="PKS_PP-bd"/>
</dbReference>
<dbReference type="InterPro" id="IPR009081">
    <property type="entry name" value="PP-bd_ACP"/>
</dbReference>
<dbReference type="Pfam" id="PF00550">
    <property type="entry name" value="PP-binding"/>
    <property type="match status" value="4"/>
</dbReference>
<dbReference type="NCBIfam" id="TIGR01733">
    <property type="entry name" value="AA-adenyl-dom"/>
    <property type="match status" value="3"/>
</dbReference>
<keyword evidence="6" id="KW-1185">Reference proteome</keyword>
<proteinExistence type="predicted"/>
<organism evidence="5 6">
    <name type="scientific">Rhynchosporium graminicola</name>
    <dbReference type="NCBI Taxonomy" id="2792576"/>
    <lineage>
        <taxon>Eukaryota</taxon>
        <taxon>Fungi</taxon>
        <taxon>Dikarya</taxon>
        <taxon>Ascomycota</taxon>
        <taxon>Pezizomycotina</taxon>
        <taxon>Leotiomycetes</taxon>
        <taxon>Helotiales</taxon>
        <taxon>Ploettnerulaceae</taxon>
        <taxon>Rhynchosporium</taxon>
    </lineage>
</organism>
<dbReference type="Gene3D" id="3.40.50.12780">
    <property type="entry name" value="N-terminal domain of ligase-like"/>
    <property type="match status" value="4"/>
</dbReference>
<dbReference type="Gene3D" id="3.30.559.30">
    <property type="entry name" value="Nonribosomal peptide synthetase, condensation domain"/>
    <property type="match status" value="5"/>
</dbReference>
<dbReference type="InterPro" id="IPR023213">
    <property type="entry name" value="CAT-like_dom_sf"/>
</dbReference>
<dbReference type="SUPFAM" id="SSF47336">
    <property type="entry name" value="ACP-like"/>
    <property type="match status" value="4"/>
</dbReference>
<dbReference type="Proteomes" id="UP000178129">
    <property type="component" value="Unassembled WGS sequence"/>
</dbReference>
<dbReference type="Pfam" id="PF00668">
    <property type="entry name" value="Condensation"/>
    <property type="match status" value="4"/>
</dbReference>